<dbReference type="HOGENOM" id="CLU_028502_4_2_1"/>
<sequence>MASAPALHAWVVLDRYMQDADLVNMRDPKWAAVKCARKEAYGCGELGQELVDSLTLYVHRTDSPRDLFSTLTVHANDEMLQRVAAPKPHSSLIRPLFRSHASMNAPVTFFCELHAAEKNLVVLTASFDHGRHIYYLIYDGIDESLIMIPSLSPNRFVAFHPRPVLRHRIAGGYDLALIARRKSGENGDILLVFTKEKESSCCSVQWMEKKKGLRLPTGPRGFFCPDMIFSSKGNTFWVDLSQGFMCCDTNALFSGDTVDFRYLDFPPKYLLHDIIKSQELGPMEMYRTMGNSGGSIKFVFINTPAADAAAGKPPGKPCHDTTAAANTTVVVWTLDQGGLCWKKDVEFRLGNLWSQRGYQESGLPRMVPVWPFLRPQLTEICS</sequence>
<dbReference type="InterPro" id="IPR011676">
    <property type="entry name" value="DUF1618"/>
</dbReference>
<proteinExistence type="predicted"/>
<accession>A0A0E0JKI8</accession>
<reference evidence="2" key="2">
    <citation type="submission" date="2018-05" db="EMBL/GenBank/DDBJ databases">
        <title>OpunRS2 (Oryza punctata Reference Sequence Version 2).</title>
        <authorList>
            <person name="Zhang J."/>
            <person name="Kudrna D."/>
            <person name="Lee S."/>
            <person name="Talag J."/>
            <person name="Welchert J."/>
            <person name="Wing R.A."/>
        </authorList>
    </citation>
    <scope>NUCLEOTIDE SEQUENCE [LARGE SCALE GENOMIC DNA]</scope>
</reference>
<dbReference type="PANTHER" id="PTHR33086:SF94">
    <property type="entry name" value="EXPRESSED PROTEIN"/>
    <property type="match status" value="1"/>
</dbReference>
<reference evidence="2" key="1">
    <citation type="submission" date="2015-04" db="UniProtKB">
        <authorList>
            <consortium name="EnsemblPlants"/>
        </authorList>
    </citation>
    <scope>IDENTIFICATION</scope>
</reference>
<protein>
    <recommendedName>
        <fullName evidence="1">DUF1618 domain-containing protein</fullName>
    </recommendedName>
</protein>
<name>A0A0E0JKI8_ORYPU</name>
<evidence type="ECO:0000259" key="1">
    <source>
        <dbReference type="Pfam" id="PF07762"/>
    </source>
</evidence>
<dbReference type="EnsemblPlants" id="OPUNC01G21050.1">
    <property type="protein sequence ID" value="OPUNC01G21050.1"/>
    <property type="gene ID" value="OPUNC01G21050"/>
</dbReference>
<feature type="domain" description="DUF1618" evidence="1">
    <location>
        <begin position="237"/>
        <end position="375"/>
    </location>
</feature>
<evidence type="ECO:0000313" key="3">
    <source>
        <dbReference type="Proteomes" id="UP000026962"/>
    </source>
</evidence>
<organism evidence="2">
    <name type="scientific">Oryza punctata</name>
    <name type="common">Red rice</name>
    <dbReference type="NCBI Taxonomy" id="4537"/>
    <lineage>
        <taxon>Eukaryota</taxon>
        <taxon>Viridiplantae</taxon>
        <taxon>Streptophyta</taxon>
        <taxon>Embryophyta</taxon>
        <taxon>Tracheophyta</taxon>
        <taxon>Spermatophyta</taxon>
        <taxon>Magnoliopsida</taxon>
        <taxon>Liliopsida</taxon>
        <taxon>Poales</taxon>
        <taxon>Poaceae</taxon>
        <taxon>BOP clade</taxon>
        <taxon>Oryzoideae</taxon>
        <taxon>Oryzeae</taxon>
        <taxon>Oryzinae</taxon>
        <taxon>Oryza</taxon>
    </lineage>
</organism>
<evidence type="ECO:0000313" key="2">
    <source>
        <dbReference type="EnsemblPlants" id="OPUNC01G21050.1"/>
    </source>
</evidence>
<dbReference type="Gramene" id="OPUNC01G21050.1">
    <property type="protein sequence ID" value="OPUNC01G21050.1"/>
    <property type="gene ID" value="OPUNC01G21050"/>
</dbReference>
<dbReference type="eggNOG" id="ENOG502R3MD">
    <property type="taxonomic scope" value="Eukaryota"/>
</dbReference>
<dbReference type="PANTHER" id="PTHR33086">
    <property type="entry name" value="OS05G0468200 PROTEIN-RELATED"/>
    <property type="match status" value="1"/>
</dbReference>
<dbReference type="AlphaFoldDB" id="A0A0E0JKI8"/>
<keyword evidence="3" id="KW-1185">Reference proteome</keyword>
<dbReference type="STRING" id="4537.A0A0E0JKI8"/>
<dbReference type="Pfam" id="PF07762">
    <property type="entry name" value="DUF1618"/>
    <property type="match status" value="1"/>
</dbReference>
<dbReference type="Proteomes" id="UP000026962">
    <property type="component" value="Chromosome 1"/>
</dbReference>
<dbReference type="OMA" id="FRCQASM"/>